<dbReference type="OrthoDB" id="418728at2"/>
<dbReference type="Gene3D" id="3.60.15.10">
    <property type="entry name" value="Ribonuclease Z/Hydroxyacylglutathione hydrolase-like"/>
    <property type="match status" value="1"/>
</dbReference>
<dbReference type="GO" id="GO:0016787">
    <property type="term" value="F:hydrolase activity"/>
    <property type="evidence" value="ECO:0007669"/>
    <property type="project" value="UniProtKB-KW"/>
</dbReference>
<evidence type="ECO:0000313" key="1">
    <source>
        <dbReference type="EMBL" id="SHK43418.1"/>
    </source>
</evidence>
<dbReference type="PANTHER" id="PTHR30619">
    <property type="entry name" value="DNA INTERNALIZATION/COMPETENCE PROTEIN COMEC/REC2"/>
    <property type="match status" value="1"/>
</dbReference>
<dbReference type="SUPFAM" id="SSF56281">
    <property type="entry name" value="Metallo-hydrolase/oxidoreductase"/>
    <property type="match status" value="1"/>
</dbReference>
<sequence>MLNLKCFKAGKGDSFLMTWESEIKNRLLIDFGFEGTYRYLGPLISDFGVNDFVIITHVDYDHIGGFFKWLSDKQHPLNRQLTVFLNTPNLIVAPDSSEKVGIKHGVNLEILLEERGIVPKPLFVESDNTLKIGDVELVILSPSIDILSMLIEKWTANKIYQEYLNQKLQTNDRVGVDVHKKLRSKEEILKSPPQPHKWEDDLLNSSSIAFLLKYKGNQLLFLGDSNPNIVCEHLKCNESEPCEIDLLKISHHGSKHNTTVHLLKSIRCSKYLISTDGSGPYYHPSRETLVLIATYGRKNEDESITIYSNYSLDKDKLLTKDEQKNIIFKEIEELEFDSKF</sequence>
<dbReference type="STRING" id="1302687.SAMN05444267_100413"/>
<organism evidence="1 2">
    <name type="scientific">Chryseobacterium polytrichastri</name>
    <dbReference type="NCBI Taxonomy" id="1302687"/>
    <lineage>
        <taxon>Bacteria</taxon>
        <taxon>Pseudomonadati</taxon>
        <taxon>Bacteroidota</taxon>
        <taxon>Flavobacteriia</taxon>
        <taxon>Flavobacteriales</taxon>
        <taxon>Weeksellaceae</taxon>
        <taxon>Chryseobacterium group</taxon>
        <taxon>Chryseobacterium</taxon>
    </lineage>
</organism>
<dbReference type="RefSeq" id="WP_073290880.1">
    <property type="nucleotide sequence ID" value="NZ_FRAV01000004.1"/>
</dbReference>
<dbReference type="EMBL" id="FRAV01000004">
    <property type="protein sequence ID" value="SHK43418.1"/>
    <property type="molecule type" value="Genomic_DNA"/>
</dbReference>
<dbReference type="AlphaFoldDB" id="A0A1M6SFZ7"/>
<dbReference type="InterPro" id="IPR036866">
    <property type="entry name" value="RibonucZ/Hydroxyglut_hydro"/>
</dbReference>
<protein>
    <submittedName>
        <fullName evidence="1">Metal-dependent hydrolase, beta-lactamase superfamily II</fullName>
    </submittedName>
</protein>
<dbReference type="InterPro" id="IPR052159">
    <property type="entry name" value="Competence_DNA_uptake"/>
</dbReference>
<keyword evidence="2" id="KW-1185">Reference proteome</keyword>
<evidence type="ECO:0000313" key="2">
    <source>
        <dbReference type="Proteomes" id="UP000184364"/>
    </source>
</evidence>
<proteinExistence type="predicted"/>
<dbReference type="Proteomes" id="UP000184364">
    <property type="component" value="Unassembled WGS sequence"/>
</dbReference>
<gene>
    <name evidence="1" type="ORF">SAMN05444267_100413</name>
</gene>
<reference evidence="2" key="1">
    <citation type="submission" date="2016-11" db="EMBL/GenBank/DDBJ databases">
        <authorList>
            <person name="Varghese N."/>
            <person name="Submissions S."/>
        </authorList>
    </citation>
    <scope>NUCLEOTIDE SEQUENCE [LARGE SCALE GENOMIC DNA]</scope>
    <source>
        <strain evidence="2">DSM 26899</strain>
    </source>
</reference>
<keyword evidence="1" id="KW-0378">Hydrolase</keyword>
<accession>A0A1M6SFZ7</accession>
<name>A0A1M6SFZ7_9FLAO</name>
<dbReference type="PANTHER" id="PTHR30619:SF1">
    <property type="entry name" value="RECOMBINATION PROTEIN 2"/>
    <property type="match status" value="1"/>
</dbReference>